<reference evidence="2 3" key="1">
    <citation type="submission" date="2016-03" db="EMBL/GenBank/DDBJ databases">
        <title>Genome sequence of Providencia stuartii strain, isolated from the salivary glands of larval Lucilia sericata.</title>
        <authorList>
            <person name="Yuan Y."/>
            <person name="Zhang Y."/>
            <person name="Fu S."/>
            <person name="Crippen T.L."/>
            <person name="Visi D."/>
            <person name="Benbow M.E."/>
            <person name="Allen M."/>
            <person name="Tomberlin J.K."/>
            <person name="Sze S.-H."/>
            <person name="Tarone A.M."/>
        </authorList>
    </citation>
    <scope>NUCLEOTIDE SEQUENCE [LARGE SCALE GENOMIC DNA]</scope>
    <source>
        <strain evidence="2 3">Crippen</strain>
    </source>
</reference>
<evidence type="ECO:0000259" key="1">
    <source>
        <dbReference type="Pfam" id="PF00550"/>
    </source>
</evidence>
<dbReference type="Gene3D" id="1.10.1200.10">
    <property type="entry name" value="ACP-like"/>
    <property type="match status" value="1"/>
</dbReference>
<evidence type="ECO:0000313" key="2">
    <source>
        <dbReference type="EMBL" id="OHT25162.1"/>
    </source>
</evidence>
<dbReference type="OrthoDB" id="6462196at2"/>
<name>A0A1S1HTI6_PROST</name>
<keyword evidence="3" id="KW-1185">Reference proteome</keyword>
<dbReference type="InterPro" id="IPR009081">
    <property type="entry name" value="PP-bd_ACP"/>
</dbReference>
<sequence>MSDEHASHQQWLINQIKEIRTYSGINKPITLDSALILDLHIDSLEMLELVTAIEEYTSQPLSDKVWLKWHYLQDIADYLVVTMDVGN</sequence>
<dbReference type="Pfam" id="PF00550">
    <property type="entry name" value="PP-binding"/>
    <property type="match status" value="1"/>
</dbReference>
<proteinExistence type="predicted"/>
<feature type="domain" description="Carrier" evidence="1">
    <location>
        <begin position="25"/>
        <end position="79"/>
    </location>
</feature>
<gene>
    <name evidence="2" type="ORF">A3Q29_15570</name>
</gene>
<dbReference type="EMBL" id="LVIE01000068">
    <property type="protein sequence ID" value="OHT25162.1"/>
    <property type="molecule type" value="Genomic_DNA"/>
</dbReference>
<dbReference type="SUPFAM" id="SSF47336">
    <property type="entry name" value="ACP-like"/>
    <property type="match status" value="1"/>
</dbReference>
<dbReference type="AlphaFoldDB" id="A0A1S1HTI6"/>
<dbReference type="RefSeq" id="WP_070925960.1">
    <property type="nucleotide sequence ID" value="NZ_JBALHY010000004.1"/>
</dbReference>
<comment type="caution">
    <text evidence="2">The sequence shown here is derived from an EMBL/GenBank/DDBJ whole genome shotgun (WGS) entry which is preliminary data.</text>
</comment>
<dbReference type="Proteomes" id="UP000179588">
    <property type="component" value="Unassembled WGS sequence"/>
</dbReference>
<evidence type="ECO:0000313" key="3">
    <source>
        <dbReference type="Proteomes" id="UP000179588"/>
    </source>
</evidence>
<accession>A0A1S1HTI6</accession>
<protein>
    <recommendedName>
        <fullName evidence="1">Carrier domain-containing protein</fullName>
    </recommendedName>
</protein>
<organism evidence="2 3">
    <name type="scientific">Providencia stuartii</name>
    <dbReference type="NCBI Taxonomy" id="588"/>
    <lineage>
        <taxon>Bacteria</taxon>
        <taxon>Pseudomonadati</taxon>
        <taxon>Pseudomonadota</taxon>
        <taxon>Gammaproteobacteria</taxon>
        <taxon>Enterobacterales</taxon>
        <taxon>Morganellaceae</taxon>
        <taxon>Providencia</taxon>
    </lineage>
</organism>
<dbReference type="InterPro" id="IPR036736">
    <property type="entry name" value="ACP-like_sf"/>
</dbReference>